<organism evidence="2 3">
    <name type="scientific">Panicum virgatum</name>
    <name type="common">Blackwell switchgrass</name>
    <dbReference type="NCBI Taxonomy" id="38727"/>
    <lineage>
        <taxon>Eukaryota</taxon>
        <taxon>Viridiplantae</taxon>
        <taxon>Streptophyta</taxon>
        <taxon>Embryophyta</taxon>
        <taxon>Tracheophyta</taxon>
        <taxon>Spermatophyta</taxon>
        <taxon>Magnoliopsida</taxon>
        <taxon>Liliopsida</taxon>
        <taxon>Poales</taxon>
        <taxon>Poaceae</taxon>
        <taxon>PACMAD clade</taxon>
        <taxon>Panicoideae</taxon>
        <taxon>Panicodae</taxon>
        <taxon>Paniceae</taxon>
        <taxon>Panicinae</taxon>
        <taxon>Panicum</taxon>
        <taxon>Panicum sect. Hiantes</taxon>
    </lineage>
</organism>
<keyword evidence="3" id="KW-1185">Reference proteome</keyword>
<feature type="region of interest" description="Disordered" evidence="1">
    <location>
        <begin position="122"/>
        <end position="145"/>
    </location>
</feature>
<name>A0A8T0TTH3_PANVG</name>
<evidence type="ECO:0000256" key="1">
    <source>
        <dbReference type="SAM" id="MobiDB-lite"/>
    </source>
</evidence>
<gene>
    <name evidence="2" type="ORF">PVAP13_3NG066250</name>
</gene>
<reference evidence="2" key="1">
    <citation type="submission" date="2020-05" db="EMBL/GenBank/DDBJ databases">
        <title>WGS assembly of Panicum virgatum.</title>
        <authorList>
            <person name="Lovell J.T."/>
            <person name="Jenkins J."/>
            <person name="Shu S."/>
            <person name="Juenger T.E."/>
            <person name="Schmutz J."/>
        </authorList>
    </citation>
    <scope>NUCLEOTIDE SEQUENCE</scope>
    <source>
        <strain evidence="2">AP13</strain>
    </source>
</reference>
<evidence type="ECO:0000313" key="3">
    <source>
        <dbReference type="Proteomes" id="UP000823388"/>
    </source>
</evidence>
<accession>A0A8T0TTH3</accession>
<protein>
    <submittedName>
        <fullName evidence="2">Uncharacterized protein</fullName>
    </submittedName>
</protein>
<comment type="caution">
    <text evidence="2">The sequence shown here is derived from an EMBL/GenBank/DDBJ whole genome shotgun (WGS) entry which is preliminary data.</text>
</comment>
<dbReference type="EMBL" id="CM029042">
    <property type="protein sequence ID" value="KAG2615291.1"/>
    <property type="molecule type" value="Genomic_DNA"/>
</dbReference>
<dbReference type="Proteomes" id="UP000823388">
    <property type="component" value="Chromosome 3N"/>
</dbReference>
<sequence length="220" mass="24182">MAASDAAACRRVRAQHSQDEDRAEPVFFVGRCPAPASAEGCSSAGTAGVLEQRGRRRAPPLAILAPCARRDWKRPSQTATLSNLGRTCRIERPTEPKGWTVIEIPSTPDPRNTVHKRRLRSVPRLGTPPPRSRRCPPPYPRSRPPASMVLRHLRQSRQLTSQTRSCDWCSDCERPGRPGRRHTAHVSAECLALDQTSARTHAVPAARALLVTLDGSGVRT</sequence>
<feature type="region of interest" description="Disordered" evidence="1">
    <location>
        <begin position="1"/>
        <end position="21"/>
    </location>
</feature>
<feature type="compositionally biased region" description="Pro residues" evidence="1">
    <location>
        <begin position="126"/>
        <end position="143"/>
    </location>
</feature>
<proteinExistence type="predicted"/>
<evidence type="ECO:0000313" key="2">
    <source>
        <dbReference type="EMBL" id="KAG2615291.1"/>
    </source>
</evidence>
<dbReference type="AlphaFoldDB" id="A0A8T0TTH3"/>